<evidence type="ECO:0000313" key="2">
    <source>
        <dbReference type="EMBL" id="QMV39923.1"/>
    </source>
</evidence>
<dbReference type="Proteomes" id="UP000515679">
    <property type="component" value="Chromosome"/>
</dbReference>
<dbReference type="EMBL" id="CP041969">
    <property type="protein sequence ID" value="QMV39923.1"/>
    <property type="molecule type" value="Genomic_DNA"/>
</dbReference>
<evidence type="ECO:0000256" key="1">
    <source>
        <dbReference type="SAM" id="MobiDB-lite"/>
    </source>
</evidence>
<sequence length="237" mass="26608">MSSIQYYPPKGEYITFENEEDYGEKGRSWGLFGKTPKKQFLYKHGSSQSQVVIKGYEEYRNLNVLVVEFEDGSLSCIHPSYLKEMQSGTFGKETISDDSEAVEEGETPRAEAEKPKKKATGEKAPKAEKAPKKQAEKKEKLELPVDKVKFTAKVKEFTTKPNPFSDNDDEILLLEEVAIVGDSPLAIGDAWCGYSNTLKGFELEVGNVLTFEGKVVDKKFNKEILYKVNNPSKITKA</sequence>
<protein>
    <submittedName>
        <fullName evidence="2">Uncharacterized protein</fullName>
    </submittedName>
</protein>
<accession>A0A7G5BSI9</accession>
<dbReference type="KEGG" id="cchl:FPL14_00920"/>
<keyword evidence="3" id="KW-1185">Reference proteome</keyword>
<name>A0A7G5BSI9_9BACL</name>
<dbReference type="AlphaFoldDB" id="A0A7G5BSI9"/>
<evidence type="ECO:0000313" key="3">
    <source>
        <dbReference type="Proteomes" id="UP000515679"/>
    </source>
</evidence>
<reference evidence="2 3" key="1">
    <citation type="submission" date="2019-07" db="EMBL/GenBank/DDBJ databases">
        <authorList>
            <person name="Kim J.K."/>
            <person name="Cheong H.-M."/>
            <person name="Choi Y."/>
            <person name="Hwang K.J."/>
            <person name="Lee S."/>
            <person name="Choi C."/>
        </authorList>
    </citation>
    <scope>NUCLEOTIDE SEQUENCE [LARGE SCALE GENOMIC DNA]</scope>
    <source>
        <strain evidence="2 3">KS 22</strain>
    </source>
</reference>
<feature type="compositionally biased region" description="Acidic residues" evidence="1">
    <location>
        <begin position="96"/>
        <end position="105"/>
    </location>
</feature>
<gene>
    <name evidence="2" type="ORF">FPL14_00920</name>
</gene>
<organism evidence="2 3">
    <name type="scientific">Cohnella cholangitidis</name>
    <dbReference type="NCBI Taxonomy" id="2598458"/>
    <lineage>
        <taxon>Bacteria</taxon>
        <taxon>Bacillati</taxon>
        <taxon>Bacillota</taxon>
        <taxon>Bacilli</taxon>
        <taxon>Bacillales</taxon>
        <taxon>Paenibacillaceae</taxon>
        <taxon>Cohnella</taxon>
    </lineage>
</organism>
<dbReference type="RefSeq" id="WP_182301254.1">
    <property type="nucleotide sequence ID" value="NZ_CP041969.1"/>
</dbReference>
<feature type="region of interest" description="Disordered" evidence="1">
    <location>
        <begin position="94"/>
        <end position="138"/>
    </location>
</feature>
<feature type="compositionally biased region" description="Basic and acidic residues" evidence="1">
    <location>
        <begin position="106"/>
        <end position="138"/>
    </location>
</feature>
<proteinExistence type="predicted"/>